<evidence type="ECO:0000313" key="1">
    <source>
        <dbReference type="EMBL" id="MDT0378469.1"/>
    </source>
</evidence>
<dbReference type="RefSeq" id="WP_027765740.1">
    <property type="nucleotide sequence ID" value="NZ_JAVREQ010000004.1"/>
</dbReference>
<protein>
    <submittedName>
        <fullName evidence="1">DUF2771 domain-containing protein</fullName>
    </submittedName>
</protein>
<proteinExistence type="predicted"/>
<name>A0ABU2NNZ1_9ACTN</name>
<gene>
    <name evidence="1" type="ORF">RM572_06710</name>
</gene>
<keyword evidence="2" id="KW-1185">Reference proteome</keyword>
<reference evidence="2" key="1">
    <citation type="submission" date="2023-07" db="EMBL/GenBank/DDBJ databases">
        <title>30 novel species of actinomycetes from the DSMZ collection.</title>
        <authorList>
            <person name="Nouioui I."/>
        </authorList>
    </citation>
    <scope>NUCLEOTIDE SEQUENCE [LARGE SCALE GENOMIC DNA]</scope>
    <source>
        <strain evidence="2">DSM 42041</strain>
    </source>
</reference>
<accession>A0ABU2NNZ1</accession>
<evidence type="ECO:0000313" key="2">
    <source>
        <dbReference type="Proteomes" id="UP001183414"/>
    </source>
</evidence>
<dbReference type="Proteomes" id="UP001183414">
    <property type="component" value="Unassembled WGS sequence"/>
</dbReference>
<dbReference type="EMBL" id="JAVREQ010000004">
    <property type="protein sequence ID" value="MDT0378469.1"/>
    <property type="molecule type" value="Genomic_DNA"/>
</dbReference>
<sequence>MSYAFSVSRRGLRTAAALGAATLGLLVTTACEKPTPLMTVTVGSETVTTEAACYAEDGKALSRDEGFACLKQKPDATIGVRQGDRVHVGVEPEMADAGWVVFANQRPMSAEELTSTYQTFDAEQWFQPQPGQGSAPDEVTLSVATLGEDELEGVWNIKVTREK</sequence>
<comment type="caution">
    <text evidence="1">The sequence shown here is derived from an EMBL/GenBank/DDBJ whole genome shotgun (WGS) entry which is preliminary data.</text>
</comment>
<organism evidence="1 2">
    <name type="scientific">Streptomyces hazeniae</name>
    <dbReference type="NCBI Taxonomy" id="3075538"/>
    <lineage>
        <taxon>Bacteria</taxon>
        <taxon>Bacillati</taxon>
        <taxon>Actinomycetota</taxon>
        <taxon>Actinomycetes</taxon>
        <taxon>Kitasatosporales</taxon>
        <taxon>Streptomycetaceae</taxon>
        <taxon>Streptomyces</taxon>
    </lineage>
</organism>